<name>A0A8S2XRC1_9BILA</name>
<organism evidence="1 2">
    <name type="scientific">Rotaria magnacalcarata</name>
    <dbReference type="NCBI Taxonomy" id="392030"/>
    <lineage>
        <taxon>Eukaryota</taxon>
        <taxon>Metazoa</taxon>
        <taxon>Spiralia</taxon>
        <taxon>Gnathifera</taxon>
        <taxon>Rotifera</taxon>
        <taxon>Eurotatoria</taxon>
        <taxon>Bdelloidea</taxon>
        <taxon>Philodinida</taxon>
        <taxon>Philodinidae</taxon>
        <taxon>Rotaria</taxon>
    </lineage>
</organism>
<sequence length="648" mass="78644">DLIVHRLRILYNKPPTSYDPLQQLDLSLRCNSISNRPLRPQVLDRYKILIEKAKTDFILIRFMSMETVLDQYRKTLNIETNEMLRHHHHHNAIDKKMTSVLLHIIDQRTNLIKEKMKIISDFHINYYFRHHYGYIEDIRKGKIKDIQRIGFSSNLIIDSYMPSVSLTQQQLQLLNRGPTYVAPYQLHSLSSMNAFLTTHYLSLERQLKSLFQKYRIDSSQSIMIEKKIKDEFQSSFVTVNVSLDIRQRAFYERQLIQSIQQLLNINDLVLCRMADHTNQFYLTTKHHFEEKCLEFMSKHHDNYEILYSLTEHNQQQIRYELDNKIYRMNTKLEHLFRQSKISDKIYKKLYVKLDEIRLGYLYFLPQISSDHLDFNVKPMFSMYQSLTWKLAEFLYELIQPVVISLLQPTMINNESDFIQRLYRYCTLERRLRSTTFFARIKITNFYTMFSNQSVVNRVGYILTKHCSNNPIENLSIVTIEGLIELIFSNHLFYYQENIYSFIHGLPNSHPKMNHRHWFQSALIRAVQLCTLYEDFYRECLYLQMSCFVSGYSDKWTEYEFKKFYEYFNIETYRFHMNQTIYEQLRRRLLIRNDTQCDKSLQELDLKSNKYFLRFHYPYHYGYHRKFEEKFYEILSTFMKNHPQLSSNQ</sequence>
<feature type="non-terminal residue" evidence="1">
    <location>
        <position position="1"/>
    </location>
</feature>
<dbReference type="EMBL" id="CAJOBI010085427">
    <property type="protein sequence ID" value="CAF4516661.1"/>
    <property type="molecule type" value="Genomic_DNA"/>
</dbReference>
<dbReference type="AlphaFoldDB" id="A0A8S2XRC1"/>
<accession>A0A8S2XRC1</accession>
<proteinExistence type="predicted"/>
<evidence type="ECO:0000313" key="1">
    <source>
        <dbReference type="EMBL" id="CAF4516661.1"/>
    </source>
</evidence>
<comment type="caution">
    <text evidence="1">The sequence shown here is derived from an EMBL/GenBank/DDBJ whole genome shotgun (WGS) entry which is preliminary data.</text>
</comment>
<gene>
    <name evidence="1" type="ORF">SMN809_LOCUS35620</name>
</gene>
<dbReference type="Proteomes" id="UP000676336">
    <property type="component" value="Unassembled WGS sequence"/>
</dbReference>
<reference evidence="1" key="1">
    <citation type="submission" date="2021-02" db="EMBL/GenBank/DDBJ databases">
        <authorList>
            <person name="Nowell W R."/>
        </authorList>
    </citation>
    <scope>NUCLEOTIDE SEQUENCE</scope>
</reference>
<evidence type="ECO:0000313" key="2">
    <source>
        <dbReference type="Proteomes" id="UP000676336"/>
    </source>
</evidence>
<protein>
    <submittedName>
        <fullName evidence="1">Uncharacterized protein</fullName>
    </submittedName>
</protein>